<feature type="binding site" description="in other chain" evidence="8">
    <location>
        <position position="170"/>
    </location>
    <ligand>
        <name>deamido-NAD(+)</name>
        <dbReference type="ChEBI" id="CHEBI:58437"/>
        <note>ligand shared between two neighboring subunits</note>
    </ligand>
</feature>
<evidence type="ECO:0000256" key="10">
    <source>
        <dbReference type="RuleBase" id="RU003812"/>
    </source>
</evidence>
<evidence type="ECO:0000256" key="7">
    <source>
        <dbReference type="ARBA" id="ARBA00023027"/>
    </source>
</evidence>
<dbReference type="InterPro" id="IPR003694">
    <property type="entry name" value="NAD_synthase"/>
</dbReference>
<keyword evidence="2 8" id="KW-0436">Ligase</keyword>
<evidence type="ECO:0000256" key="3">
    <source>
        <dbReference type="ARBA" id="ARBA00022723"/>
    </source>
</evidence>
<evidence type="ECO:0000256" key="4">
    <source>
        <dbReference type="ARBA" id="ARBA00022741"/>
    </source>
</evidence>
<dbReference type="Pfam" id="PF02540">
    <property type="entry name" value="NAD_synthase"/>
    <property type="match status" value="1"/>
</dbReference>
<evidence type="ECO:0000256" key="6">
    <source>
        <dbReference type="ARBA" id="ARBA00022842"/>
    </source>
</evidence>
<keyword evidence="3 8" id="KW-0479">Metal-binding</keyword>
<comment type="pathway">
    <text evidence="8">Cofactor biosynthesis; NAD(+) biosynthesis; NAD(+) from deamido-NAD(+) (ammonia route): step 1/1.</text>
</comment>
<dbReference type="InterPro" id="IPR022310">
    <property type="entry name" value="NAD/GMP_synthase"/>
</dbReference>
<evidence type="ECO:0000256" key="8">
    <source>
        <dbReference type="HAMAP-Rule" id="MF_00193"/>
    </source>
</evidence>
<feature type="binding site" evidence="8">
    <location>
        <position position="186"/>
    </location>
    <ligand>
        <name>ATP</name>
        <dbReference type="ChEBI" id="CHEBI:30616"/>
    </ligand>
</feature>
<dbReference type="RefSeq" id="WP_214789128.1">
    <property type="nucleotide sequence ID" value="NZ_JANIEL010000018.1"/>
</dbReference>
<comment type="catalytic activity">
    <reaction evidence="8 10">
        <text>deamido-NAD(+) + NH4(+) + ATP = AMP + diphosphate + NAD(+) + H(+)</text>
        <dbReference type="Rhea" id="RHEA:21188"/>
        <dbReference type="ChEBI" id="CHEBI:15378"/>
        <dbReference type="ChEBI" id="CHEBI:28938"/>
        <dbReference type="ChEBI" id="CHEBI:30616"/>
        <dbReference type="ChEBI" id="CHEBI:33019"/>
        <dbReference type="ChEBI" id="CHEBI:57540"/>
        <dbReference type="ChEBI" id="CHEBI:58437"/>
        <dbReference type="ChEBI" id="CHEBI:456215"/>
        <dbReference type="EC" id="6.3.1.5"/>
    </reaction>
</comment>
<evidence type="ECO:0000256" key="2">
    <source>
        <dbReference type="ARBA" id="ARBA00022598"/>
    </source>
</evidence>
<evidence type="ECO:0000313" key="13">
    <source>
        <dbReference type="Proteomes" id="UP001596439"/>
    </source>
</evidence>
<comment type="similarity">
    <text evidence="1 8 9">Belongs to the NAD synthetase family.</text>
</comment>
<evidence type="ECO:0000259" key="11">
    <source>
        <dbReference type="Pfam" id="PF02540"/>
    </source>
</evidence>
<organism evidence="12 13">
    <name type="scientific">Exiguobacterium aestuarii</name>
    <dbReference type="NCBI Taxonomy" id="273527"/>
    <lineage>
        <taxon>Bacteria</taxon>
        <taxon>Bacillati</taxon>
        <taxon>Bacillota</taxon>
        <taxon>Bacilli</taxon>
        <taxon>Bacillales</taxon>
        <taxon>Bacillales Family XII. Incertae Sedis</taxon>
        <taxon>Exiguobacterium</taxon>
    </lineage>
</organism>
<accession>A0ABW2PLD7</accession>
<feature type="binding site" evidence="8">
    <location>
        <position position="49"/>
    </location>
    <ligand>
        <name>Mg(2+)</name>
        <dbReference type="ChEBI" id="CHEBI:18420"/>
    </ligand>
</feature>
<feature type="binding site" evidence="8">
    <location>
        <position position="162"/>
    </location>
    <ligand>
        <name>Mg(2+)</name>
        <dbReference type="ChEBI" id="CHEBI:18420"/>
    </ligand>
</feature>
<evidence type="ECO:0000313" key="12">
    <source>
        <dbReference type="EMBL" id="MFC7390243.1"/>
    </source>
</evidence>
<evidence type="ECO:0000256" key="1">
    <source>
        <dbReference type="ARBA" id="ARBA00005859"/>
    </source>
</evidence>
<evidence type="ECO:0000256" key="5">
    <source>
        <dbReference type="ARBA" id="ARBA00022840"/>
    </source>
</evidence>
<gene>
    <name evidence="8 12" type="primary">nadE</name>
    <name evidence="12" type="ORF">ACFQO8_08785</name>
</gene>
<dbReference type="NCBIfam" id="NF001979">
    <property type="entry name" value="PRK00768.1"/>
    <property type="match status" value="1"/>
</dbReference>
<comment type="subunit">
    <text evidence="8">Homodimer.</text>
</comment>
<dbReference type="EMBL" id="JBHTCE010000001">
    <property type="protein sequence ID" value="MFC7390243.1"/>
    <property type="molecule type" value="Genomic_DNA"/>
</dbReference>
<dbReference type="InterPro" id="IPR022926">
    <property type="entry name" value="NH(3)-dep_NAD(+)_synth"/>
</dbReference>
<dbReference type="SUPFAM" id="SSF52402">
    <property type="entry name" value="Adenine nucleotide alpha hydrolases-like"/>
    <property type="match status" value="1"/>
</dbReference>
<keyword evidence="4 8" id="KW-0547">Nucleotide-binding</keyword>
<feature type="binding site" evidence="8">
    <location>
        <begin position="43"/>
        <end position="50"/>
    </location>
    <ligand>
        <name>ATP</name>
        <dbReference type="ChEBI" id="CHEBI:30616"/>
    </ligand>
</feature>
<dbReference type="PANTHER" id="PTHR23090">
    <property type="entry name" value="NH 3 /GLUTAMINE-DEPENDENT NAD + SYNTHETASE"/>
    <property type="match status" value="1"/>
</dbReference>
<evidence type="ECO:0000256" key="9">
    <source>
        <dbReference type="RuleBase" id="RU003811"/>
    </source>
</evidence>
<dbReference type="InterPro" id="IPR014729">
    <property type="entry name" value="Rossmann-like_a/b/a_fold"/>
</dbReference>
<feature type="binding site" evidence="8">
    <location>
        <position position="177"/>
    </location>
    <ligand>
        <name>deamido-NAD(+)</name>
        <dbReference type="ChEBI" id="CHEBI:58437"/>
        <note>ligand shared between two neighboring subunits</note>
    </ligand>
</feature>
<feature type="binding site" evidence="8">
    <location>
        <position position="157"/>
    </location>
    <ligand>
        <name>ATP</name>
        <dbReference type="ChEBI" id="CHEBI:30616"/>
    </ligand>
</feature>
<keyword evidence="7 8" id="KW-0520">NAD</keyword>
<keyword evidence="5 8" id="KW-0067">ATP-binding</keyword>
<dbReference type="CDD" id="cd00553">
    <property type="entry name" value="NAD_synthase"/>
    <property type="match status" value="1"/>
</dbReference>
<keyword evidence="6 8" id="KW-0460">Magnesium</keyword>
<dbReference type="Gene3D" id="3.40.50.620">
    <property type="entry name" value="HUPs"/>
    <property type="match status" value="1"/>
</dbReference>
<dbReference type="HAMAP" id="MF_00193">
    <property type="entry name" value="NadE_ammonia_dep"/>
    <property type="match status" value="1"/>
</dbReference>
<name>A0ABW2PLD7_9BACL</name>
<feature type="domain" description="NAD/GMP synthase" evidence="11">
    <location>
        <begin position="21"/>
        <end position="262"/>
    </location>
</feature>
<feature type="binding site" description="in other chain" evidence="8">
    <location>
        <position position="137"/>
    </location>
    <ligand>
        <name>deamido-NAD(+)</name>
        <dbReference type="ChEBI" id="CHEBI:58437"/>
        <note>ligand shared between two neighboring subunits</note>
    </ligand>
</feature>
<keyword evidence="13" id="KW-1185">Reference proteome</keyword>
<dbReference type="PANTHER" id="PTHR23090:SF7">
    <property type="entry name" value="NH(3)-DEPENDENT NAD(+) SYNTHETASE"/>
    <property type="match status" value="1"/>
</dbReference>
<feature type="binding site" evidence="8">
    <location>
        <position position="208"/>
    </location>
    <ligand>
        <name>ATP</name>
        <dbReference type="ChEBI" id="CHEBI:30616"/>
    </ligand>
</feature>
<feature type="binding site" description="in other chain" evidence="8">
    <location>
        <begin position="257"/>
        <end position="258"/>
    </location>
    <ligand>
        <name>deamido-NAD(+)</name>
        <dbReference type="ChEBI" id="CHEBI:58437"/>
        <note>ligand shared between two neighboring subunits</note>
    </ligand>
</feature>
<dbReference type="GO" id="GO:0008795">
    <property type="term" value="F:NAD+ synthase activity"/>
    <property type="evidence" value="ECO:0007669"/>
    <property type="project" value="UniProtKB-EC"/>
</dbReference>
<comment type="function">
    <text evidence="8">Catalyzes the ATP-dependent amidation of deamido-NAD to form NAD. Uses ammonia as a nitrogen source.</text>
</comment>
<comment type="caution">
    <text evidence="12">The sequence shown here is derived from an EMBL/GenBank/DDBJ whole genome shotgun (WGS) entry which is preliminary data.</text>
</comment>
<sequence length="271" mass="30307">MQQHIIESTHVKPTIDPKAEIRQRIDFLKAYVKRAGAKGLVLGISGGQDSSLAGKLCQLAMEELRAEEALDYTFYAVRLPYGEQHDEDDAQLALEFIRPDKSLTVNIKPAVDASVEAFRQATGLELSDFHKGNTKARERMKAQYDIAATFGALVVGTDHAAEYVTGFYTKHGDGACDLTPLTGLNKRQGKALLHELEAHERVIYKVPTADLEDGRPGLPDEVALGMTYDQLDDYLEGKSVDPVIAERIETIFKRSRHKHHMPASLYDEWWQ</sequence>
<proteinExistence type="inferred from homology"/>
<dbReference type="Proteomes" id="UP001596439">
    <property type="component" value="Unassembled WGS sequence"/>
</dbReference>
<dbReference type="NCBIfam" id="TIGR00552">
    <property type="entry name" value="nadE"/>
    <property type="match status" value="1"/>
</dbReference>
<reference evidence="13" key="1">
    <citation type="journal article" date="2019" name="Int. J. Syst. Evol. Microbiol.">
        <title>The Global Catalogue of Microorganisms (GCM) 10K type strain sequencing project: providing services to taxonomists for standard genome sequencing and annotation.</title>
        <authorList>
            <consortium name="The Broad Institute Genomics Platform"/>
            <consortium name="The Broad Institute Genome Sequencing Center for Infectious Disease"/>
            <person name="Wu L."/>
            <person name="Ma J."/>
        </authorList>
    </citation>
    <scope>NUCLEOTIDE SEQUENCE [LARGE SCALE GENOMIC DNA]</scope>
    <source>
        <strain evidence="13">CCUG 55590</strain>
    </source>
</reference>
<dbReference type="EC" id="6.3.1.5" evidence="8 10"/>
<protein>
    <recommendedName>
        <fullName evidence="8 10">NH(3)-dependent NAD(+) synthetase</fullName>
        <ecNumber evidence="8 10">6.3.1.5</ecNumber>
    </recommendedName>
</protein>